<evidence type="ECO:0000313" key="3">
    <source>
        <dbReference type="Proteomes" id="UP001341840"/>
    </source>
</evidence>
<name>A0ABU6TEM1_9FABA</name>
<sequence>MTRNGDGARRGRTTSSNGGKDGSDPGRRRRWRSEGDEGEAGGGDGVATAMKMGDRVAAAMKMGGARVPGCRFKEGSAVFKLTVSACRLNRFYGRATVEPVCPPGPNRFSKHCILLPSRLCWHGMHSQVTRAP</sequence>
<proteinExistence type="predicted"/>
<feature type="region of interest" description="Disordered" evidence="1">
    <location>
        <begin position="1"/>
        <end position="48"/>
    </location>
</feature>
<evidence type="ECO:0000313" key="2">
    <source>
        <dbReference type="EMBL" id="MED6146794.1"/>
    </source>
</evidence>
<protein>
    <submittedName>
        <fullName evidence="2">Uncharacterized protein</fullName>
    </submittedName>
</protein>
<organism evidence="2 3">
    <name type="scientific">Stylosanthes scabra</name>
    <dbReference type="NCBI Taxonomy" id="79078"/>
    <lineage>
        <taxon>Eukaryota</taxon>
        <taxon>Viridiplantae</taxon>
        <taxon>Streptophyta</taxon>
        <taxon>Embryophyta</taxon>
        <taxon>Tracheophyta</taxon>
        <taxon>Spermatophyta</taxon>
        <taxon>Magnoliopsida</taxon>
        <taxon>eudicotyledons</taxon>
        <taxon>Gunneridae</taxon>
        <taxon>Pentapetalae</taxon>
        <taxon>rosids</taxon>
        <taxon>fabids</taxon>
        <taxon>Fabales</taxon>
        <taxon>Fabaceae</taxon>
        <taxon>Papilionoideae</taxon>
        <taxon>50 kb inversion clade</taxon>
        <taxon>dalbergioids sensu lato</taxon>
        <taxon>Dalbergieae</taxon>
        <taxon>Pterocarpus clade</taxon>
        <taxon>Stylosanthes</taxon>
    </lineage>
</organism>
<keyword evidence="3" id="KW-1185">Reference proteome</keyword>
<comment type="caution">
    <text evidence="2">The sequence shown here is derived from an EMBL/GenBank/DDBJ whole genome shotgun (WGS) entry which is preliminary data.</text>
</comment>
<evidence type="ECO:0000256" key="1">
    <source>
        <dbReference type="SAM" id="MobiDB-lite"/>
    </source>
</evidence>
<gene>
    <name evidence="2" type="ORF">PIB30_038024</name>
</gene>
<dbReference type="EMBL" id="JASCZI010090815">
    <property type="protein sequence ID" value="MED6146794.1"/>
    <property type="molecule type" value="Genomic_DNA"/>
</dbReference>
<reference evidence="2 3" key="1">
    <citation type="journal article" date="2023" name="Plants (Basel)">
        <title>Bridging the Gap: Combining Genomics and Transcriptomics Approaches to Understand Stylosanthes scabra, an Orphan Legume from the Brazilian Caatinga.</title>
        <authorList>
            <person name="Ferreira-Neto J.R.C."/>
            <person name="da Silva M.D."/>
            <person name="Binneck E."/>
            <person name="de Melo N.F."/>
            <person name="da Silva R.H."/>
            <person name="de Melo A.L.T.M."/>
            <person name="Pandolfi V."/>
            <person name="Bustamante F.O."/>
            <person name="Brasileiro-Vidal A.C."/>
            <person name="Benko-Iseppon A.M."/>
        </authorList>
    </citation>
    <scope>NUCLEOTIDE SEQUENCE [LARGE SCALE GENOMIC DNA]</scope>
    <source>
        <tissue evidence="2">Leaves</tissue>
    </source>
</reference>
<accession>A0ABU6TEM1</accession>
<dbReference type="Proteomes" id="UP001341840">
    <property type="component" value="Unassembled WGS sequence"/>
</dbReference>